<name>A0A1S9NCF1_CLOBE</name>
<proteinExistence type="inferred from homology"/>
<dbReference type="GO" id="GO:0009424">
    <property type="term" value="C:bacterial-type flagellum hook"/>
    <property type="evidence" value="ECO:0007669"/>
    <property type="project" value="UniProtKB-UniRule"/>
</dbReference>
<feature type="domain" description="Flagellar hook-associated protein 2 N-terminal" evidence="7">
    <location>
        <begin position="31"/>
        <end position="131"/>
    </location>
</feature>
<dbReference type="InterPro" id="IPR018247">
    <property type="entry name" value="EF_Hand_1_Ca_BS"/>
</dbReference>
<evidence type="ECO:0000256" key="2">
    <source>
        <dbReference type="ARBA" id="ARBA00011255"/>
    </source>
</evidence>
<organism evidence="9 10">
    <name type="scientific">Clostridium beijerinckii</name>
    <name type="common">Clostridium MP</name>
    <dbReference type="NCBI Taxonomy" id="1520"/>
    <lineage>
        <taxon>Bacteria</taxon>
        <taxon>Bacillati</taxon>
        <taxon>Bacillota</taxon>
        <taxon>Clostridia</taxon>
        <taxon>Eubacteriales</taxon>
        <taxon>Clostridiaceae</taxon>
        <taxon>Clostridium</taxon>
    </lineage>
</organism>
<dbReference type="PANTHER" id="PTHR30288">
    <property type="entry name" value="FLAGELLAR CAP/ASSEMBLY PROTEIN FLID"/>
    <property type="match status" value="1"/>
</dbReference>
<dbReference type="Pfam" id="PF07195">
    <property type="entry name" value="FliD_C"/>
    <property type="match status" value="1"/>
</dbReference>
<evidence type="ECO:0000256" key="3">
    <source>
        <dbReference type="ARBA" id="ARBA00023054"/>
    </source>
</evidence>
<accession>A0A1S9NCF1</accession>
<dbReference type="InterPro" id="IPR003481">
    <property type="entry name" value="FliD_N"/>
</dbReference>
<reference evidence="9 10" key="1">
    <citation type="submission" date="2017-02" db="EMBL/GenBank/DDBJ databases">
        <title>Genome sequence of Clostridium beijerinckii Br21.</title>
        <authorList>
            <person name="Fonseca B.C."/>
            <person name="Guazzaroni M.E."/>
            <person name="Riano-Pachon D.M."/>
            <person name="Reginatto V."/>
        </authorList>
    </citation>
    <scope>NUCLEOTIDE SEQUENCE [LARGE SCALE GENOMIC DNA]</scope>
    <source>
        <strain evidence="9 10">Br21</strain>
    </source>
</reference>
<dbReference type="InterPro" id="IPR010809">
    <property type="entry name" value="FliD_C"/>
</dbReference>
<dbReference type="EMBL" id="MWMH01000001">
    <property type="protein sequence ID" value="OOP75161.1"/>
    <property type="molecule type" value="Genomic_DNA"/>
</dbReference>
<dbReference type="PROSITE" id="PS00018">
    <property type="entry name" value="EF_HAND_1"/>
    <property type="match status" value="1"/>
</dbReference>
<comment type="subcellular location">
    <subcellularLocation>
        <location evidence="5">Secreted</location>
    </subcellularLocation>
    <subcellularLocation>
        <location evidence="5">Bacterial flagellum</location>
    </subcellularLocation>
</comment>
<evidence type="ECO:0000256" key="4">
    <source>
        <dbReference type="ARBA" id="ARBA00023143"/>
    </source>
</evidence>
<dbReference type="AlphaFoldDB" id="A0A1S9NCF1"/>
<evidence type="ECO:0000259" key="7">
    <source>
        <dbReference type="Pfam" id="PF02465"/>
    </source>
</evidence>
<dbReference type="GO" id="GO:0007155">
    <property type="term" value="P:cell adhesion"/>
    <property type="evidence" value="ECO:0007669"/>
    <property type="project" value="InterPro"/>
</dbReference>
<dbReference type="RefSeq" id="WP_078114540.1">
    <property type="nucleotide sequence ID" value="NZ_MWMH01000001.1"/>
</dbReference>
<keyword evidence="3" id="KW-0175">Coiled coil</keyword>
<comment type="function">
    <text evidence="5">Required for morphogenesis and for the elongation of the flagellar filament by facilitating polymerization of the flagellin monomers at the tip of growing filament. Forms a capping structure, which prevents flagellin subunits (transported through the central channel of the flagellum) from leaking out without polymerization at the distal end.</text>
</comment>
<comment type="subunit">
    <text evidence="2 5">Homopentamer.</text>
</comment>
<dbReference type="GO" id="GO:0009421">
    <property type="term" value="C:bacterial-type flagellum filament cap"/>
    <property type="evidence" value="ECO:0007669"/>
    <property type="project" value="InterPro"/>
</dbReference>
<dbReference type="GO" id="GO:0071973">
    <property type="term" value="P:bacterial-type flagellum-dependent cell motility"/>
    <property type="evidence" value="ECO:0007669"/>
    <property type="project" value="TreeGrafter"/>
</dbReference>
<protein>
    <recommendedName>
        <fullName evidence="5">Flagellar hook-associated protein 2</fullName>
        <shortName evidence="5">HAP2</shortName>
    </recommendedName>
    <alternativeName>
        <fullName evidence="5">Flagellar cap protein</fullName>
    </alternativeName>
</protein>
<feature type="domain" description="Flagellar hook-associated protein 2 C-terminal" evidence="8">
    <location>
        <begin position="369"/>
        <end position="680"/>
    </location>
</feature>
<keyword evidence="5" id="KW-0964">Secreted</keyword>
<feature type="region of interest" description="Disordered" evidence="6">
    <location>
        <begin position="1"/>
        <end position="21"/>
    </location>
</feature>
<dbReference type="GO" id="GO:0005576">
    <property type="term" value="C:extracellular region"/>
    <property type="evidence" value="ECO:0007669"/>
    <property type="project" value="UniProtKB-SubCell"/>
</dbReference>
<gene>
    <name evidence="9" type="ORF">CBEIBR21_03050</name>
</gene>
<evidence type="ECO:0000256" key="6">
    <source>
        <dbReference type="SAM" id="MobiDB-lite"/>
    </source>
</evidence>
<keyword evidence="4 5" id="KW-0975">Bacterial flagellum</keyword>
<evidence type="ECO:0000256" key="1">
    <source>
        <dbReference type="ARBA" id="ARBA00009764"/>
    </source>
</evidence>
<feature type="compositionally biased region" description="Low complexity" evidence="6">
    <location>
        <begin position="7"/>
        <end position="20"/>
    </location>
</feature>
<comment type="similarity">
    <text evidence="1 5">Belongs to the FliD family.</text>
</comment>
<dbReference type="Proteomes" id="UP000190959">
    <property type="component" value="Unassembled WGS sequence"/>
</dbReference>
<evidence type="ECO:0000259" key="8">
    <source>
        <dbReference type="Pfam" id="PF07195"/>
    </source>
</evidence>
<comment type="caution">
    <text evidence="9">The sequence shown here is derived from an EMBL/GenBank/DDBJ whole genome shotgun (WGS) entry which is preliminary data.</text>
</comment>
<evidence type="ECO:0000313" key="10">
    <source>
        <dbReference type="Proteomes" id="UP000190959"/>
    </source>
</evidence>
<evidence type="ECO:0000256" key="5">
    <source>
        <dbReference type="RuleBase" id="RU362066"/>
    </source>
</evidence>
<dbReference type="PANTHER" id="PTHR30288:SF0">
    <property type="entry name" value="FLAGELLAR HOOK-ASSOCIATED PROTEIN 2"/>
    <property type="match status" value="1"/>
</dbReference>
<dbReference type="Pfam" id="PF02465">
    <property type="entry name" value="FliD_N"/>
    <property type="match status" value="1"/>
</dbReference>
<evidence type="ECO:0000313" key="9">
    <source>
        <dbReference type="EMBL" id="OOP75161.1"/>
    </source>
</evidence>
<dbReference type="InterPro" id="IPR040026">
    <property type="entry name" value="FliD"/>
</dbReference>
<sequence length="692" mass="73923">MTSIYPSSTSSSTNSSSTSSKNLLRISGMSSGIDTDAVVKSMVSNYQSKIDKANQGKQTLQWKQEAYRDIIKSVKGLQDYFDPLSSKYVLSGKSLNINTAATDDSSIVSATSGSSAKPGTYNIHVSQLAEQAKVEGTSKNSIITMPDTISASAWQDKVLMFNDGTSDVPIKLSNQISDLNGDKSISTDELVADINKQIAGSSLSGKISASFVNDGTNNNYIKFTKSTSVSNAITLSTDSNKSTIPNISSLTNSTINSGISSSSKLITDLGFSTGAINFTLGSGTASYNVSLTVDSSTTMQNLIDKVNSATSGAVNLNVDDTTGKISFQSKNYGSASSIKLTDTSTSNNIITTFGIAATSTNPITQTGKDAIVAIKAPGQATATTTTQSSNKFTINGVAYNLVGVNETDKTSNITVTANSDTVVSNIKSFIDDYNSVISQINTKLTEKKNNDYAPLTDAQKEGMSADQITAWETKAKVGILRNDDNLSNLMTQLRGMFSSPVYSKYDSNNTSTGKISLNFGQYGSNAIGIDMSTDYDDGGKLVLEDETKLKNAIENNIDDFKKMFIGSSDSTLSTNQSYSGSKKYYEDGLFTRMDTILRDYVGAPGVGKDGTYSYTGTMNIFVNKQYDYSTTGSGGKNTLPDQVYNETLSISKLKTQMSDAETRYYNKFTALETAMNQLNSQQSQLSSMLGTS</sequence>